<feature type="transmembrane region" description="Helical" evidence="6">
    <location>
        <begin position="256"/>
        <end position="275"/>
    </location>
</feature>
<reference evidence="7" key="1">
    <citation type="journal article" date="2013" name="Int. J. Syst. Evol. Microbiol.">
        <title>Aestuariibaculum suncheonense gen. nov., sp. nov., a marine bacterium of the family Flavobacteriaceae isolated from a tidal flat and emended descriptions of the genera Gaetbulibacter and Tamlana.</title>
        <authorList>
            <person name="Jeong S.H."/>
            <person name="Park M.S."/>
            <person name="Jin H.M."/>
            <person name="Lee K."/>
            <person name="Park W."/>
            <person name="Jeon C.O."/>
        </authorList>
    </citation>
    <scope>NUCLEOTIDE SEQUENCE</scope>
    <source>
        <strain evidence="7">SC17</strain>
    </source>
</reference>
<dbReference type="Proteomes" id="UP000602057">
    <property type="component" value="Unassembled WGS sequence"/>
</dbReference>
<keyword evidence="3 6" id="KW-0812">Transmembrane</keyword>
<dbReference type="InterPro" id="IPR050833">
    <property type="entry name" value="Poly_Biosynth_Transport"/>
</dbReference>
<evidence type="ECO:0000256" key="3">
    <source>
        <dbReference type="ARBA" id="ARBA00022692"/>
    </source>
</evidence>
<proteinExistence type="predicted"/>
<protein>
    <submittedName>
        <fullName evidence="7">O-antigen translocase</fullName>
    </submittedName>
</protein>
<feature type="transmembrane region" description="Helical" evidence="6">
    <location>
        <begin position="216"/>
        <end position="236"/>
    </location>
</feature>
<evidence type="ECO:0000256" key="5">
    <source>
        <dbReference type="ARBA" id="ARBA00023136"/>
    </source>
</evidence>
<keyword evidence="5 6" id="KW-0472">Membrane</keyword>
<evidence type="ECO:0000256" key="6">
    <source>
        <dbReference type="SAM" id="Phobius"/>
    </source>
</evidence>
<feature type="transmembrane region" description="Helical" evidence="6">
    <location>
        <begin position="148"/>
        <end position="169"/>
    </location>
</feature>
<feature type="transmembrane region" description="Helical" evidence="6">
    <location>
        <begin position="359"/>
        <end position="379"/>
    </location>
</feature>
<organism evidence="7 8">
    <name type="scientific">Aestuariibaculum suncheonense</name>
    <dbReference type="NCBI Taxonomy" id="1028745"/>
    <lineage>
        <taxon>Bacteria</taxon>
        <taxon>Pseudomonadati</taxon>
        <taxon>Bacteroidota</taxon>
        <taxon>Flavobacteriia</taxon>
        <taxon>Flavobacteriales</taxon>
        <taxon>Flavobacteriaceae</taxon>
    </lineage>
</organism>
<evidence type="ECO:0000256" key="1">
    <source>
        <dbReference type="ARBA" id="ARBA00004651"/>
    </source>
</evidence>
<evidence type="ECO:0000256" key="2">
    <source>
        <dbReference type="ARBA" id="ARBA00022475"/>
    </source>
</evidence>
<accession>A0A8J6Q4Y8</accession>
<dbReference type="EMBL" id="JACVXC010000001">
    <property type="protein sequence ID" value="MBD0834502.1"/>
    <property type="molecule type" value="Genomic_DNA"/>
</dbReference>
<dbReference type="CDD" id="cd13125">
    <property type="entry name" value="MATE_like_10"/>
    <property type="match status" value="1"/>
</dbReference>
<feature type="transmembrane region" description="Helical" evidence="6">
    <location>
        <begin position="385"/>
        <end position="406"/>
    </location>
</feature>
<dbReference type="InterPro" id="IPR002797">
    <property type="entry name" value="Polysacc_synth"/>
</dbReference>
<dbReference type="PANTHER" id="PTHR30250">
    <property type="entry name" value="PST FAMILY PREDICTED COLANIC ACID TRANSPORTER"/>
    <property type="match status" value="1"/>
</dbReference>
<keyword evidence="2" id="KW-1003">Cell membrane</keyword>
<dbReference type="InterPro" id="IPR044550">
    <property type="entry name" value="WzxE"/>
</dbReference>
<feature type="transmembrane region" description="Helical" evidence="6">
    <location>
        <begin position="175"/>
        <end position="195"/>
    </location>
</feature>
<feature type="transmembrane region" description="Helical" evidence="6">
    <location>
        <begin position="324"/>
        <end position="347"/>
    </location>
</feature>
<gene>
    <name evidence="7" type="ORF">ICJ84_03530</name>
</gene>
<dbReference type="PANTHER" id="PTHR30250:SF30">
    <property type="entry name" value="LIPID III FLIPPASE"/>
    <property type="match status" value="1"/>
</dbReference>
<dbReference type="AlphaFoldDB" id="A0A8J6Q4Y8"/>
<sequence length="416" mass="47206">MSFLKSSYYNAVATGITITTRLIVNKITALFIGPEGFAIYGQFKDFVALGISFCQLGTENGVIKHISENKSKPKELKKIISTSLKINTISSFVILALVLFFKKKISVLLFQDSLYENHIIIIGGSLFFIALHNLILSVLNGLQSLKKYIFISITSTILTSILSVISVYFYQLNGLIFSIALNHLVVFTISIMFALKKLNLKISVTDFNLKYFKKMLNFSLMSLSGMISLSLSLLFIRTLIINTEGTNAAGIWDSVWRISALYLLFLNSSFKFYILPTFSSLRNTELKSELFKIWKITFPVILVITCSIYFSMSFWIPFLFSKEFIAISSIILFQLLGDIIKIHSWTLGNILIAKSQTKGFVLTQIIWAIIFCFLSYLLIKSQGLQGITIAYFLSYLAHFLIQNIAVKNILWFPKNY</sequence>
<reference evidence="7" key="2">
    <citation type="submission" date="2020-09" db="EMBL/GenBank/DDBJ databases">
        <authorList>
            <person name="Wu Z."/>
        </authorList>
    </citation>
    <scope>NUCLEOTIDE SEQUENCE</scope>
    <source>
        <strain evidence="7">SC17</strain>
    </source>
</reference>
<name>A0A8J6Q4Y8_9FLAO</name>
<dbReference type="Pfam" id="PF01943">
    <property type="entry name" value="Polysacc_synt"/>
    <property type="match status" value="1"/>
</dbReference>
<comment type="caution">
    <text evidence="7">The sequence shown here is derived from an EMBL/GenBank/DDBJ whole genome shotgun (WGS) entry which is preliminary data.</text>
</comment>
<feature type="transmembrane region" description="Helical" evidence="6">
    <location>
        <begin position="119"/>
        <end position="136"/>
    </location>
</feature>
<feature type="transmembrane region" description="Helical" evidence="6">
    <location>
        <begin position="296"/>
        <end position="318"/>
    </location>
</feature>
<keyword evidence="4 6" id="KW-1133">Transmembrane helix</keyword>
<dbReference type="GO" id="GO:0005886">
    <property type="term" value="C:plasma membrane"/>
    <property type="evidence" value="ECO:0007669"/>
    <property type="project" value="UniProtKB-SubCell"/>
</dbReference>
<comment type="subcellular location">
    <subcellularLocation>
        <location evidence="1">Cell membrane</location>
        <topology evidence="1">Multi-pass membrane protein</topology>
    </subcellularLocation>
</comment>
<dbReference type="RefSeq" id="WP_188214971.1">
    <property type="nucleotide sequence ID" value="NZ_BAABGH010000004.1"/>
</dbReference>
<evidence type="ECO:0000313" key="7">
    <source>
        <dbReference type="EMBL" id="MBD0834502.1"/>
    </source>
</evidence>
<evidence type="ECO:0000256" key="4">
    <source>
        <dbReference type="ARBA" id="ARBA00022989"/>
    </source>
</evidence>
<dbReference type="GO" id="GO:0009246">
    <property type="term" value="P:enterobacterial common antigen biosynthetic process"/>
    <property type="evidence" value="ECO:0007669"/>
    <property type="project" value="InterPro"/>
</dbReference>
<keyword evidence="8" id="KW-1185">Reference proteome</keyword>
<evidence type="ECO:0000313" key="8">
    <source>
        <dbReference type="Proteomes" id="UP000602057"/>
    </source>
</evidence>
<feature type="transmembrane region" description="Helical" evidence="6">
    <location>
        <begin position="79"/>
        <end position="99"/>
    </location>
</feature>